<feature type="binding site" evidence="2">
    <location>
        <position position="108"/>
    </location>
    <ligand>
        <name>Fe cation</name>
        <dbReference type="ChEBI" id="CHEBI:24875"/>
    </ligand>
</feature>
<feature type="binding site" evidence="2">
    <location>
        <position position="110"/>
    </location>
    <ligand>
        <name>Fe cation</name>
        <dbReference type="ChEBI" id="CHEBI:24875"/>
    </ligand>
</feature>
<evidence type="ECO:0000313" key="5">
    <source>
        <dbReference type="EMBL" id="KZO93572.1"/>
    </source>
</evidence>
<dbReference type="Proteomes" id="UP000076738">
    <property type="component" value="Unassembled WGS sequence"/>
</dbReference>
<organism evidence="5 6">
    <name type="scientific">Calocera viscosa (strain TUFC12733)</name>
    <dbReference type="NCBI Taxonomy" id="1330018"/>
    <lineage>
        <taxon>Eukaryota</taxon>
        <taxon>Fungi</taxon>
        <taxon>Dikarya</taxon>
        <taxon>Basidiomycota</taxon>
        <taxon>Agaricomycotina</taxon>
        <taxon>Dacrymycetes</taxon>
        <taxon>Dacrymycetales</taxon>
        <taxon>Dacrymycetaceae</taxon>
        <taxon>Calocera</taxon>
    </lineage>
</organism>
<comment type="similarity">
    <text evidence="1 3">Belongs to the pirin family.</text>
</comment>
<dbReference type="InterPro" id="IPR003829">
    <property type="entry name" value="Pirin_N_dom"/>
</dbReference>
<name>A0A167JGJ6_CALVF</name>
<dbReference type="InterPro" id="IPR014710">
    <property type="entry name" value="RmlC-like_jellyroll"/>
</dbReference>
<dbReference type="PANTHER" id="PTHR43212">
    <property type="entry name" value="QUERCETIN 2,3-DIOXYGENASE"/>
    <property type="match status" value="1"/>
</dbReference>
<sequence>MPSASTLEIVPRRSNERGNADHGWLKTFHTYSFASYYDPNHDGFGALRVLNEDRVRPGTGFGTHPHREFEIFSYVVSGELEHRDSMGNVEVLKRGDLQLTSAGTGIRHSEKTYGAKPVHFLQIWSLPWRSGLAPTYFTRHFTDEEKTNNWVRVVAPVSAEGVSEKREGAGPAPVQSPVTLWATILTPGTALPHTFPTEGAGKGRKAYVHVIQTGGYNEGPAKGATVKISGDGKDVEIREGDGAYVMGLPGREMRVENVGEGNAEVLFFDIE</sequence>
<dbReference type="GO" id="GO:0046872">
    <property type="term" value="F:metal ion binding"/>
    <property type="evidence" value="ECO:0007669"/>
    <property type="project" value="UniProtKB-KW"/>
</dbReference>
<evidence type="ECO:0000259" key="4">
    <source>
        <dbReference type="Pfam" id="PF02678"/>
    </source>
</evidence>
<dbReference type="CDD" id="cd02910">
    <property type="entry name" value="cupin_Yhhw_N"/>
    <property type="match status" value="1"/>
</dbReference>
<feature type="domain" description="Pirin N-terminal" evidence="4">
    <location>
        <begin position="17"/>
        <end position="124"/>
    </location>
</feature>
<feature type="binding site" evidence="2">
    <location>
        <position position="64"/>
    </location>
    <ligand>
        <name>Fe cation</name>
        <dbReference type="ChEBI" id="CHEBI:24875"/>
    </ligand>
</feature>
<dbReference type="EMBL" id="KV417300">
    <property type="protein sequence ID" value="KZO93572.1"/>
    <property type="molecule type" value="Genomic_DNA"/>
</dbReference>
<reference evidence="5 6" key="1">
    <citation type="journal article" date="2016" name="Mol. Biol. Evol.">
        <title>Comparative Genomics of Early-Diverging Mushroom-Forming Fungi Provides Insights into the Origins of Lignocellulose Decay Capabilities.</title>
        <authorList>
            <person name="Nagy L.G."/>
            <person name="Riley R."/>
            <person name="Tritt A."/>
            <person name="Adam C."/>
            <person name="Daum C."/>
            <person name="Floudas D."/>
            <person name="Sun H."/>
            <person name="Yadav J.S."/>
            <person name="Pangilinan J."/>
            <person name="Larsson K.H."/>
            <person name="Matsuura K."/>
            <person name="Barry K."/>
            <person name="Labutti K."/>
            <person name="Kuo R."/>
            <person name="Ohm R.A."/>
            <person name="Bhattacharya S.S."/>
            <person name="Shirouzu T."/>
            <person name="Yoshinaga Y."/>
            <person name="Martin F.M."/>
            <person name="Grigoriev I.V."/>
            <person name="Hibbett D.S."/>
        </authorList>
    </citation>
    <scope>NUCLEOTIDE SEQUENCE [LARGE SCALE GENOMIC DNA]</scope>
    <source>
        <strain evidence="5 6">TUFC12733</strain>
    </source>
</reference>
<accession>A0A167JGJ6</accession>
<evidence type="ECO:0000256" key="3">
    <source>
        <dbReference type="RuleBase" id="RU003457"/>
    </source>
</evidence>
<feature type="binding site" evidence="2">
    <location>
        <position position="66"/>
    </location>
    <ligand>
        <name>Fe cation</name>
        <dbReference type="ChEBI" id="CHEBI:24875"/>
    </ligand>
</feature>
<comment type="cofactor">
    <cofactor evidence="2">
        <name>Fe cation</name>
        <dbReference type="ChEBI" id="CHEBI:24875"/>
    </cofactor>
    <text evidence="2">Binds 1 Fe cation per subunit.</text>
</comment>
<evidence type="ECO:0000256" key="1">
    <source>
        <dbReference type="ARBA" id="ARBA00008416"/>
    </source>
</evidence>
<dbReference type="InterPro" id="IPR012093">
    <property type="entry name" value="Pirin"/>
</dbReference>
<dbReference type="Pfam" id="PF02678">
    <property type="entry name" value="Pirin"/>
    <property type="match status" value="1"/>
</dbReference>
<dbReference type="STRING" id="1330018.A0A167JGJ6"/>
<dbReference type="PIRSF" id="PIRSF006232">
    <property type="entry name" value="Pirin"/>
    <property type="match status" value="1"/>
</dbReference>
<dbReference type="OrthoDB" id="10261807at2759"/>
<dbReference type="AlphaFoldDB" id="A0A167JGJ6"/>
<dbReference type="PANTHER" id="PTHR43212:SF3">
    <property type="entry name" value="QUERCETIN 2,3-DIOXYGENASE"/>
    <property type="match status" value="1"/>
</dbReference>
<dbReference type="InterPro" id="IPR011051">
    <property type="entry name" value="RmlC_Cupin_sf"/>
</dbReference>
<keyword evidence="2" id="KW-0408">Iron</keyword>
<protein>
    <submittedName>
        <fullName evidence="5">RmlC-like cupin</fullName>
    </submittedName>
</protein>
<dbReference type="SUPFAM" id="SSF51182">
    <property type="entry name" value="RmlC-like cupins"/>
    <property type="match status" value="1"/>
</dbReference>
<proteinExistence type="inferred from homology"/>
<evidence type="ECO:0000313" key="6">
    <source>
        <dbReference type="Proteomes" id="UP000076738"/>
    </source>
</evidence>
<keyword evidence="6" id="KW-1185">Reference proteome</keyword>
<dbReference type="Gene3D" id="2.60.120.10">
    <property type="entry name" value="Jelly Rolls"/>
    <property type="match status" value="2"/>
</dbReference>
<gene>
    <name evidence="5" type="ORF">CALVIDRAFT_550671</name>
</gene>
<keyword evidence="2" id="KW-0479">Metal-binding</keyword>
<evidence type="ECO:0000256" key="2">
    <source>
        <dbReference type="PIRSR" id="PIRSR006232-1"/>
    </source>
</evidence>